<evidence type="ECO:0000313" key="1">
    <source>
        <dbReference type="EMBL" id="JAD93519.1"/>
    </source>
</evidence>
<dbReference type="EMBL" id="GBRH01204376">
    <property type="protein sequence ID" value="JAD93519.1"/>
    <property type="molecule type" value="Transcribed_RNA"/>
</dbReference>
<proteinExistence type="predicted"/>
<reference evidence="1" key="2">
    <citation type="journal article" date="2015" name="Data Brief">
        <title>Shoot transcriptome of the giant reed, Arundo donax.</title>
        <authorList>
            <person name="Barrero R.A."/>
            <person name="Guerrero F.D."/>
            <person name="Moolhuijzen P."/>
            <person name="Goolsby J.A."/>
            <person name="Tidwell J."/>
            <person name="Bellgard S.E."/>
            <person name="Bellgard M.I."/>
        </authorList>
    </citation>
    <scope>NUCLEOTIDE SEQUENCE</scope>
    <source>
        <tissue evidence="1">Shoot tissue taken approximately 20 cm above the soil surface</tissue>
    </source>
</reference>
<protein>
    <submittedName>
        <fullName evidence="1">Uncharacterized protein</fullName>
    </submittedName>
</protein>
<accession>A0A0A9DY65</accession>
<dbReference type="AlphaFoldDB" id="A0A0A9DY65"/>
<sequence>MGPCQCLVHLIQNHFQSQYQKYPCH</sequence>
<organism evidence="1">
    <name type="scientific">Arundo donax</name>
    <name type="common">Giant reed</name>
    <name type="synonym">Donax arundinaceus</name>
    <dbReference type="NCBI Taxonomy" id="35708"/>
    <lineage>
        <taxon>Eukaryota</taxon>
        <taxon>Viridiplantae</taxon>
        <taxon>Streptophyta</taxon>
        <taxon>Embryophyta</taxon>
        <taxon>Tracheophyta</taxon>
        <taxon>Spermatophyta</taxon>
        <taxon>Magnoliopsida</taxon>
        <taxon>Liliopsida</taxon>
        <taxon>Poales</taxon>
        <taxon>Poaceae</taxon>
        <taxon>PACMAD clade</taxon>
        <taxon>Arundinoideae</taxon>
        <taxon>Arundineae</taxon>
        <taxon>Arundo</taxon>
    </lineage>
</organism>
<reference evidence="1" key="1">
    <citation type="submission" date="2014-09" db="EMBL/GenBank/DDBJ databases">
        <authorList>
            <person name="Magalhaes I.L.F."/>
            <person name="Oliveira U."/>
            <person name="Santos F.R."/>
            <person name="Vidigal T.H.D.A."/>
            <person name="Brescovit A.D."/>
            <person name="Santos A.J."/>
        </authorList>
    </citation>
    <scope>NUCLEOTIDE SEQUENCE</scope>
    <source>
        <tissue evidence="1">Shoot tissue taken approximately 20 cm above the soil surface</tissue>
    </source>
</reference>
<name>A0A0A9DY65_ARUDO</name>